<evidence type="ECO:0000256" key="2">
    <source>
        <dbReference type="ARBA" id="ARBA00022515"/>
    </source>
</evidence>
<dbReference type="InterPro" id="IPR016136">
    <property type="entry name" value="DNA_helicase_N/primase_C"/>
</dbReference>
<dbReference type="SUPFAM" id="SSF57783">
    <property type="entry name" value="Zinc beta-ribbon"/>
    <property type="match status" value="1"/>
</dbReference>
<feature type="zinc finger region" description="CHC2-type" evidence="12">
    <location>
        <begin position="39"/>
        <end position="63"/>
    </location>
</feature>
<dbReference type="Pfam" id="PF13155">
    <property type="entry name" value="Toprim_2"/>
    <property type="match status" value="1"/>
</dbReference>
<keyword evidence="8 12" id="KW-0862">Zinc</keyword>
<dbReference type="PROSITE" id="PS50880">
    <property type="entry name" value="TOPRIM"/>
    <property type="match status" value="1"/>
</dbReference>
<comment type="domain">
    <text evidence="12">Contains an N-terminal zinc-binding domain, a central core domain that contains the primase activity, and a C-terminal DnaB-binding domain.</text>
</comment>
<keyword evidence="1 12" id="KW-0240">DNA-directed RNA polymerase</keyword>
<comment type="catalytic activity">
    <reaction evidence="12">
        <text>ssDNA + n NTP = ssDNA/pppN(pN)n-1 hybrid + (n-1) diphosphate.</text>
        <dbReference type="EC" id="2.7.7.101"/>
    </reaction>
</comment>
<dbReference type="Gene3D" id="1.10.860.10">
    <property type="entry name" value="DNAb Helicase, Chain A"/>
    <property type="match status" value="1"/>
</dbReference>
<keyword evidence="4 12" id="KW-0548">Nucleotidyltransferase</keyword>
<feature type="region of interest" description="Disordered" evidence="14">
    <location>
        <begin position="592"/>
        <end position="641"/>
    </location>
</feature>
<name>A0ABS5BN11_9BACT</name>
<feature type="compositionally biased region" description="Basic and acidic residues" evidence="14">
    <location>
        <begin position="439"/>
        <end position="460"/>
    </location>
</feature>
<dbReference type="HAMAP" id="MF_00974">
    <property type="entry name" value="DNA_primase_DnaG"/>
    <property type="match status" value="1"/>
</dbReference>
<dbReference type="Gene3D" id="3.90.580.10">
    <property type="entry name" value="Zinc finger, CHC2-type domain"/>
    <property type="match status" value="1"/>
</dbReference>
<keyword evidence="10 12" id="KW-0238">DNA-binding</keyword>
<evidence type="ECO:0000256" key="6">
    <source>
        <dbReference type="ARBA" id="ARBA00022723"/>
    </source>
</evidence>
<dbReference type="InterPro" id="IPR036977">
    <property type="entry name" value="DNA_primase_Znf_CHC2"/>
</dbReference>
<evidence type="ECO:0000256" key="12">
    <source>
        <dbReference type="HAMAP-Rule" id="MF_00974"/>
    </source>
</evidence>
<dbReference type="InterPro" id="IPR030846">
    <property type="entry name" value="DnaG_bac"/>
</dbReference>
<evidence type="ECO:0000256" key="5">
    <source>
        <dbReference type="ARBA" id="ARBA00022705"/>
    </source>
</evidence>
<dbReference type="EC" id="2.7.7.101" evidence="12"/>
<evidence type="ECO:0000313" key="17">
    <source>
        <dbReference type="Proteomes" id="UP000676565"/>
    </source>
</evidence>
<dbReference type="InterPro" id="IPR002694">
    <property type="entry name" value="Znf_CHC2"/>
</dbReference>
<feature type="domain" description="Toprim" evidence="15">
    <location>
        <begin position="258"/>
        <end position="339"/>
    </location>
</feature>
<dbReference type="PIRSF" id="PIRSF002811">
    <property type="entry name" value="DnaG"/>
    <property type="match status" value="1"/>
</dbReference>
<evidence type="ECO:0000256" key="8">
    <source>
        <dbReference type="ARBA" id="ARBA00022833"/>
    </source>
</evidence>
<organism evidence="16 17">
    <name type="scientific">Gemmata palustris</name>
    <dbReference type="NCBI Taxonomy" id="2822762"/>
    <lineage>
        <taxon>Bacteria</taxon>
        <taxon>Pseudomonadati</taxon>
        <taxon>Planctomycetota</taxon>
        <taxon>Planctomycetia</taxon>
        <taxon>Gemmatales</taxon>
        <taxon>Gemmataceae</taxon>
        <taxon>Gemmata</taxon>
    </lineage>
</organism>
<evidence type="ECO:0000256" key="9">
    <source>
        <dbReference type="ARBA" id="ARBA00022842"/>
    </source>
</evidence>
<evidence type="ECO:0000256" key="14">
    <source>
        <dbReference type="SAM" id="MobiDB-lite"/>
    </source>
</evidence>
<keyword evidence="6 12" id="KW-0479">Metal-binding</keyword>
<protein>
    <recommendedName>
        <fullName evidence="12 13">DNA primase</fullName>
        <ecNumber evidence="12">2.7.7.101</ecNumber>
    </recommendedName>
</protein>
<reference evidence="16 17" key="1">
    <citation type="submission" date="2021-04" db="EMBL/GenBank/DDBJ databases">
        <authorList>
            <person name="Ivanova A."/>
        </authorList>
    </citation>
    <scope>NUCLEOTIDE SEQUENCE [LARGE SCALE GENOMIC DNA]</scope>
    <source>
        <strain evidence="16 17">G18</strain>
    </source>
</reference>
<evidence type="ECO:0000256" key="7">
    <source>
        <dbReference type="ARBA" id="ARBA00022771"/>
    </source>
</evidence>
<dbReference type="Pfam" id="PF08275">
    <property type="entry name" value="DNAG_N"/>
    <property type="match status" value="1"/>
</dbReference>
<dbReference type="Gene3D" id="3.40.1360.10">
    <property type="match status" value="1"/>
</dbReference>
<dbReference type="Gene3D" id="3.90.980.10">
    <property type="entry name" value="DNA primase, catalytic core, N-terminal domain"/>
    <property type="match status" value="1"/>
</dbReference>
<evidence type="ECO:0000256" key="3">
    <source>
        <dbReference type="ARBA" id="ARBA00022679"/>
    </source>
</evidence>
<accession>A0ABS5BN11</accession>
<dbReference type="InterPro" id="IPR050219">
    <property type="entry name" value="DnaG_primase"/>
</dbReference>
<comment type="caution">
    <text evidence="16">The sequence shown here is derived from an EMBL/GenBank/DDBJ whole genome shotgun (WGS) entry which is preliminary data.</text>
</comment>
<dbReference type="InterPro" id="IPR034151">
    <property type="entry name" value="TOPRIM_DnaG_bac"/>
</dbReference>
<comment type="cofactor">
    <cofactor evidence="12 13">
        <name>Zn(2+)</name>
        <dbReference type="ChEBI" id="CHEBI:29105"/>
    </cofactor>
    <text evidence="12 13">Binds 1 zinc ion per monomer.</text>
</comment>
<evidence type="ECO:0000256" key="11">
    <source>
        <dbReference type="ARBA" id="ARBA00023163"/>
    </source>
</evidence>
<dbReference type="Proteomes" id="UP000676565">
    <property type="component" value="Unassembled WGS sequence"/>
</dbReference>
<dbReference type="InterPro" id="IPR037068">
    <property type="entry name" value="DNA_primase_core_N_sf"/>
</dbReference>
<keyword evidence="3 12" id="KW-0808">Transferase</keyword>
<keyword evidence="2 12" id="KW-0639">Primosome</keyword>
<dbReference type="GO" id="GO:0016779">
    <property type="term" value="F:nucleotidyltransferase activity"/>
    <property type="evidence" value="ECO:0007669"/>
    <property type="project" value="UniProtKB-KW"/>
</dbReference>
<dbReference type="InterPro" id="IPR006295">
    <property type="entry name" value="DNA_primase_DnaG"/>
</dbReference>
<dbReference type="CDD" id="cd03364">
    <property type="entry name" value="TOPRIM_DnaG_primases"/>
    <property type="match status" value="1"/>
</dbReference>
<dbReference type="SUPFAM" id="SSF56731">
    <property type="entry name" value="DNA primase core"/>
    <property type="match status" value="1"/>
</dbReference>
<dbReference type="RefSeq" id="WP_210653219.1">
    <property type="nucleotide sequence ID" value="NZ_JAGKQQ010000001.1"/>
</dbReference>
<evidence type="ECO:0000256" key="10">
    <source>
        <dbReference type="ARBA" id="ARBA00023125"/>
    </source>
</evidence>
<keyword evidence="7 12" id="KW-0863">Zinc-finger</keyword>
<evidence type="ECO:0000259" key="15">
    <source>
        <dbReference type="PROSITE" id="PS50880"/>
    </source>
</evidence>
<proteinExistence type="inferred from homology"/>
<dbReference type="InterPro" id="IPR013264">
    <property type="entry name" value="DNAG_N"/>
</dbReference>
<dbReference type="Pfam" id="PF01807">
    <property type="entry name" value="Zn_ribbon_DnaG"/>
    <property type="match status" value="1"/>
</dbReference>
<dbReference type="EMBL" id="JAGKQQ010000001">
    <property type="protein sequence ID" value="MBP3955124.1"/>
    <property type="molecule type" value="Genomic_DNA"/>
</dbReference>
<dbReference type="NCBIfam" id="TIGR01391">
    <property type="entry name" value="dnaG"/>
    <property type="match status" value="1"/>
</dbReference>
<evidence type="ECO:0000256" key="13">
    <source>
        <dbReference type="PIRNR" id="PIRNR002811"/>
    </source>
</evidence>
<comment type="function">
    <text evidence="12 13">RNA polymerase that catalyzes the synthesis of short RNA molecules used as primers for DNA polymerase during DNA replication.</text>
</comment>
<gene>
    <name evidence="12" type="primary">dnaG</name>
    <name evidence="16" type="ORF">J8F10_07500</name>
</gene>
<feature type="region of interest" description="Disordered" evidence="14">
    <location>
        <begin position="439"/>
        <end position="487"/>
    </location>
</feature>
<dbReference type="InterPro" id="IPR006171">
    <property type="entry name" value="TOPRIM_dom"/>
</dbReference>
<keyword evidence="5 12" id="KW-0235">DNA replication</keyword>
<feature type="compositionally biased region" description="Basic residues" evidence="14">
    <location>
        <begin position="611"/>
        <end position="622"/>
    </location>
</feature>
<comment type="similarity">
    <text evidence="12 13">Belongs to the DnaG primase family.</text>
</comment>
<evidence type="ECO:0000313" key="16">
    <source>
        <dbReference type="EMBL" id="MBP3955124.1"/>
    </source>
</evidence>
<dbReference type="PANTHER" id="PTHR30313:SF2">
    <property type="entry name" value="DNA PRIMASE"/>
    <property type="match status" value="1"/>
</dbReference>
<dbReference type="SMART" id="SM00493">
    <property type="entry name" value="TOPRIM"/>
    <property type="match status" value="1"/>
</dbReference>
<sequence>MPSDQVELTKQVKAASDIVAVVGSYINIIPAGKIFKAVCPFHADTRPSLDIDPQRQRYKCWACEAHGDVFAFTMFQEKVGFKEARAILAAKAGIKLDEQQSPQDHHRTKLLEVMRWAQSKYAYQYLEADEGAAARKYIGERKLAGKTVRDFGIGFAPITGDWLAKLALAERVPIDTLVEVGLIAPRDGSRGHYDRFRDRVMFPIKDVRGQVVGFGGRIMPNNPLAARGPKYYNSAETPLFHKSELLYGLDLARHANAGYIAVVEGYTDVMMAHQCGVPQVVATMGTALNPKHVAQLRRYAPKVVLLYDADAGGYTGVDRALEMFVSQDVELAVATLPEGLDPCDLLVRPNGIDAFKEVLTSAADALDFKLNKLLERDPVPSIETKRRITDDILGIMASAPPIPGAAAQMKRELIITRLSHRLGSKQETLWARFGELRKAHEQKERETEQKEREQRGREGRPTPTVRPDAILPTNERPRGGSKAGPAAAAERQLVELLLADSTLVPAAAARLAPEEITHSGLRRLLTELFAAQSAGMVPDLEALRERLNDRPDLFDAAQTLQFVGQQMQDREQWLTRLLKRFNEMKAEEEAKKAKELMSGASDEETIELLRRIQKTQPPKRPKNGNNGSPEDDPGQQATPAA</sequence>
<comment type="subunit">
    <text evidence="12">Monomer. Interacts with DnaB.</text>
</comment>
<evidence type="ECO:0000256" key="4">
    <source>
        <dbReference type="ARBA" id="ARBA00022695"/>
    </source>
</evidence>
<keyword evidence="11 12" id="KW-0804">Transcription</keyword>
<evidence type="ECO:0000256" key="1">
    <source>
        <dbReference type="ARBA" id="ARBA00022478"/>
    </source>
</evidence>
<keyword evidence="9" id="KW-0460">Magnesium</keyword>
<keyword evidence="17" id="KW-1185">Reference proteome</keyword>
<dbReference type="PANTHER" id="PTHR30313">
    <property type="entry name" value="DNA PRIMASE"/>
    <property type="match status" value="1"/>
</dbReference>
<dbReference type="SMART" id="SM00400">
    <property type="entry name" value="ZnF_CHCC"/>
    <property type="match status" value="1"/>
</dbReference>